<gene>
    <name evidence="10" type="ordered locus">Spiaf_2691</name>
</gene>
<feature type="transmembrane region" description="Helical" evidence="9">
    <location>
        <begin position="153"/>
        <end position="171"/>
    </location>
</feature>
<dbReference type="RefSeq" id="WP_014456698.1">
    <property type="nucleotide sequence ID" value="NC_017098.1"/>
</dbReference>
<dbReference type="Proteomes" id="UP000007383">
    <property type="component" value="Chromosome"/>
</dbReference>
<keyword evidence="7 9" id="KW-0472">Membrane</keyword>
<evidence type="ECO:0000256" key="8">
    <source>
        <dbReference type="ARBA" id="ARBA00035655"/>
    </source>
</evidence>
<evidence type="ECO:0000256" key="4">
    <source>
        <dbReference type="ARBA" id="ARBA00022519"/>
    </source>
</evidence>
<name>H9UMH3_SPIAZ</name>
<comment type="similarity">
    <text evidence="8">Belongs to the TsuA/YedE (TC 9.B.102) family.</text>
</comment>
<keyword evidence="4" id="KW-0997">Cell inner membrane</keyword>
<reference evidence="11" key="1">
    <citation type="journal article" date="2013" name="Stand. Genomic Sci.">
        <title>Complete genome sequence of the halophilic bacterium Spirochaeta africana type strain (Z-7692(T)) from the alkaline Lake Magadi in the East African Rift.</title>
        <authorList>
            <person name="Liolos K."/>
            <person name="Abt B."/>
            <person name="Scheuner C."/>
            <person name="Teshima H."/>
            <person name="Held B."/>
            <person name="Lapidus A."/>
            <person name="Nolan M."/>
            <person name="Lucas S."/>
            <person name="Deshpande S."/>
            <person name="Cheng J.F."/>
            <person name="Tapia R."/>
            <person name="Goodwin L.A."/>
            <person name="Pitluck S."/>
            <person name="Pagani I."/>
            <person name="Ivanova N."/>
            <person name="Mavromatis K."/>
            <person name="Mikhailova N."/>
            <person name="Huntemann M."/>
            <person name="Pati A."/>
            <person name="Chen A."/>
            <person name="Palaniappan K."/>
            <person name="Land M."/>
            <person name="Rohde M."/>
            <person name="Tindall B.J."/>
            <person name="Detter J.C."/>
            <person name="Goker M."/>
            <person name="Bristow J."/>
            <person name="Eisen J.A."/>
            <person name="Markowitz V."/>
            <person name="Hugenholtz P."/>
            <person name="Woyke T."/>
            <person name="Klenk H.P."/>
            <person name="Kyrpides N.C."/>
        </authorList>
    </citation>
    <scope>NUCLEOTIDE SEQUENCE</scope>
    <source>
        <strain evidence="11">ATCC 700263 / DSM 8902 / Z-7692</strain>
    </source>
</reference>
<keyword evidence="11" id="KW-1185">Reference proteome</keyword>
<dbReference type="Pfam" id="PF04143">
    <property type="entry name" value="Sulf_transp"/>
    <property type="match status" value="1"/>
</dbReference>
<proteinExistence type="inferred from homology"/>
<dbReference type="InterPro" id="IPR007272">
    <property type="entry name" value="Sulf_transp_TsuA/YedE"/>
</dbReference>
<keyword evidence="2" id="KW-0813">Transport</keyword>
<dbReference type="PANTHER" id="PTHR30574">
    <property type="entry name" value="INNER MEMBRANE PROTEIN YEDE"/>
    <property type="match status" value="1"/>
</dbReference>
<evidence type="ECO:0000256" key="6">
    <source>
        <dbReference type="ARBA" id="ARBA00022989"/>
    </source>
</evidence>
<organism evidence="10 11">
    <name type="scientific">Spirochaeta africana (strain ATCC 700263 / DSM 8902 / Z-7692)</name>
    <dbReference type="NCBI Taxonomy" id="889378"/>
    <lineage>
        <taxon>Bacteria</taxon>
        <taxon>Pseudomonadati</taxon>
        <taxon>Spirochaetota</taxon>
        <taxon>Spirochaetia</taxon>
        <taxon>Spirochaetales</taxon>
        <taxon>Spirochaetaceae</taxon>
        <taxon>Spirochaeta</taxon>
    </lineage>
</organism>
<accession>H9UMH3</accession>
<evidence type="ECO:0000256" key="1">
    <source>
        <dbReference type="ARBA" id="ARBA00004429"/>
    </source>
</evidence>
<dbReference type="AlphaFoldDB" id="H9UMH3"/>
<dbReference type="PATRIC" id="fig|889378.3.peg.2664"/>
<evidence type="ECO:0000256" key="3">
    <source>
        <dbReference type="ARBA" id="ARBA00022475"/>
    </source>
</evidence>
<keyword evidence="3" id="KW-1003">Cell membrane</keyword>
<dbReference type="GO" id="GO:0005886">
    <property type="term" value="C:plasma membrane"/>
    <property type="evidence" value="ECO:0007669"/>
    <property type="project" value="UniProtKB-SubCell"/>
</dbReference>
<keyword evidence="5 9" id="KW-0812">Transmembrane</keyword>
<dbReference type="KEGG" id="sfc:Spiaf_2691"/>
<dbReference type="HOGENOM" id="CLU_041737_1_1_12"/>
<evidence type="ECO:0000256" key="5">
    <source>
        <dbReference type="ARBA" id="ARBA00022692"/>
    </source>
</evidence>
<feature type="transmembrane region" description="Helical" evidence="9">
    <location>
        <begin position="73"/>
        <end position="93"/>
    </location>
</feature>
<keyword evidence="6 9" id="KW-1133">Transmembrane helix</keyword>
<evidence type="ECO:0000256" key="2">
    <source>
        <dbReference type="ARBA" id="ARBA00022448"/>
    </source>
</evidence>
<feature type="transmembrane region" description="Helical" evidence="9">
    <location>
        <begin position="114"/>
        <end position="133"/>
    </location>
</feature>
<dbReference type="STRING" id="889378.Spiaf_2691"/>
<dbReference type="OrthoDB" id="9814020at2"/>
<evidence type="ECO:0000256" key="9">
    <source>
        <dbReference type="SAM" id="Phobius"/>
    </source>
</evidence>
<dbReference type="PANTHER" id="PTHR30574:SF1">
    <property type="entry name" value="SULPHUR TRANSPORT DOMAIN-CONTAINING PROTEIN"/>
    <property type="match status" value="1"/>
</dbReference>
<evidence type="ECO:0000256" key="7">
    <source>
        <dbReference type="ARBA" id="ARBA00023136"/>
    </source>
</evidence>
<dbReference type="EMBL" id="CP003282">
    <property type="protein sequence ID" value="AFG38716.1"/>
    <property type="molecule type" value="Genomic_DNA"/>
</dbReference>
<sequence>MKLEARYRPYLFGALSGLLLTASAGIAGQFFGTSTTFPRAASLFVQMFGVDLSQIEFYAVREGTFTAAVFPNWQLLFVLGIGVGAFLSARLSGSFATEKLPPMWVERFGSKTSTRVWFSLAGGVLAMIGARMAGGCPSGHGVSGVSQLGVSSLIAVAMFFIGGIVTARLLYGRSTQTEKGGEV</sequence>
<dbReference type="eggNOG" id="COG2391">
    <property type="taxonomic scope" value="Bacteria"/>
</dbReference>
<evidence type="ECO:0000313" key="11">
    <source>
        <dbReference type="Proteomes" id="UP000007383"/>
    </source>
</evidence>
<protein>
    <submittedName>
        <fullName evidence="10">YeeE/YedE family protein (DUF395)</fullName>
    </submittedName>
</protein>
<evidence type="ECO:0000313" key="10">
    <source>
        <dbReference type="EMBL" id="AFG38716.1"/>
    </source>
</evidence>
<comment type="subcellular location">
    <subcellularLocation>
        <location evidence="1">Cell inner membrane</location>
        <topology evidence="1">Multi-pass membrane protein</topology>
    </subcellularLocation>
</comment>